<keyword evidence="2" id="KW-0479">Metal-binding</keyword>
<dbReference type="Gene3D" id="3.30.40.10">
    <property type="entry name" value="Zinc/RING finger domain, C3HC4 (zinc finger)"/>
    <property type="match status" value="1"/>
</dbReference>
<keyword evidence="3 5" id="KW-0863">Zinc-finger</keyword>
<dbReference type="PANTHER" id="PTHR46591">
    <property type="entry name" value="ZINC FINGER FYVE DOMAIN-CONTAINING PROTEIN 26"/>
    <property type="match status" value="1"/>
</dbReference>
<evidence type="ECO:0000256" key="6">
    <source>
        <dbReference type="SAM" id="MobiDB-lite"/>
    </source>
</evidence>
<feature type="region of interest" description="Disordered" evidence="6">
    <location>
        <begin position="231"/>
        <end position="269"/>
    </location>
</feature>
<dbReference type="InterPro" id="IPR000306">
    <property type="entry name" value="Znf_FYVE"/>
</dbReference>
<organism evidence="8 9">
    <name type="scientific">Batillaria attramentaria</name>
    <dbReference type="NCBI Taxonomy" id="370345"/>
    <lineage>
        <taxon>Eukaryota</taxon>
        <taxon>Metazoa</taxon>
        <taxon>Spiralia</taxon>
        <taxon>Lophotrochozoa</taxon>
        <taxon>Mollusca</taxon>
        <taxon>Gastropoda</taxon>
        <taxon>Caenogastropoda</taxon>
        <taxon>Sorbeoconcha</taxon>
        <taxon>Cerithioidea</taxon>
        <taxon>Batillariidae</taxon>
        <taxon>Batillaria</taxon>
    </lineage>
</organism>
<dbReference type="InterPro" id="IPR057946">
    <property type="entry name" value="TPR_ZFYVE26"/>
</dbReference>
<feature type="non-terminal residue" evidence="8">
    <location>
        <position position="1"/>
    </location>
</feature>
<dbReference type="GO" id="GO:0008270">
    <property type="term" value="F:zinc ion binding"/>
    <property type="evidence" value="ECO:0007669"/>
    <property type="project" value="UniProtKB-KW"/>
</dbReference>
<feature type="region of interest" description="Disordered" evidence="6">
    <location>
        <begin position="141"/>
        <end position="164"/>
    </location>
</feature>
<dbReference type="InterPro" id="IPR011011">
    <property type="entry name" value="Znf_FYVE_PHD"/>
</dbReference>
<dbReference type="EMBL" id="JACVVK020000024">
    <property type="protein sequence ID" value="KAK7502719.1"/>
    <property type="molecule type" value="Genomic_DNA"/>
</dbReference>
<evidence type="ECO:0000256" key="3">
    <source>
        <dbReference type="ARBA" id="ARBA00022771"/>
    </source>
</evidence>
<dbReference type="InterPro" id="IPR017455">
    <property type="entry name" value="Znf_FYVE-rel"/>
</dbReference>
<dbReference type="InterPro" id="IPR006869">
    <property type="entry name" value="DUF547"/>
</dbReference>
<feature type="region of interest" description="Disordered" evidence="6">
    <location>
        <begin position="2092"/>
        <end position="2134"/>
    </location>
</feature>
<feature type="compositionally biased region" description="Basic and acidic residues" evidence="6">
    <location>
        <begin position="61"/>
        <end position="77"/>
    </location>
</feature>
<feature type="domain" description="FYVE-type" evidence="7">
    <location>
        <begin position="2029"/>
        <end position="2086"/>
    </location>
</feature>
<feature type="compositionally biased region" description="Basic and acidic residues" evidence="6">
    <location>
        <begin position="431"/>
        <end position="443"/>
    </location>
</feature>
<feature type="compositionally biased region" description="Low complexity" evidence="6">
    <location>
        <begin position="2107"/>
        <end position="2130"/>
    </location>
</feature>
<dbReference type="Pfam" id="PF04784">
    <property type="entry name" value="DUF547"/>
    <property type="match status" value="1"/>
</dbReference>
<keyword evidence="9" id="KW-1185">Reference proteome</keyword>
<dbReference type="SUPFAM" id="SSF57903">
    <property type="entry name" value="FYVE/PHD zinc finger"/>
    <property type="match status" value="1"/>
</dbReference>
<feature type="compositionally biased region" description="Low complexity" evidence="6">
    <location>
        <begin position="898"/>
        <end position="924"/>
    </location>
</feature>
<comment type="caution">
    <text evidence="8">The sequence shown here is derived from an EMBL/GenBank/DDBJ whole genome shotgun (WGS) entry which is preliminary data.</text>
</comment>
<sequence length="2799" mass="310966">PLLENSDLPTSPSTHDDRATRLLHGLETHSVLFVLHRSTRLAALDSQEVLQLLQNVARDPEEKKAKKTVRFQDEKQQQDTSEPISAEQEHDICIYRSYCAIKNIMEAILFCYENSNLDLMNPISMKAVLKPRHLSKAFSCDTLSSSEGDESSSPSGGRSEEGVAPKLSATNLAAGMSFQEVYRRRVWQRIQQAREHLQHLYPLTYRVEVLENIFSLLFCRHSDIMDGALSVEGDSDDEAEGYDSKKGSSENLNMSTVSEEDLETERFTGSAQDQVSLTSSLNLPQSDSAVGSSLGHDEQEQNSGRVDYDEPFEEKKNAGAYQRHFKGKTRFTDLVSRSLSQGLSQADYSCGFLANEYVVRDVLAMLKEALVDLSAVRFKLQGQSQAKSETGAKHVLQGQFSMERMTGSPTRDLGSPHFLQRQGSVGSKGVEPNRARASPERHHISSRLGEDVDFNPELEKVLARTVSASISPDVLQKRIAQLTQHVHEAQWRFQLVAHEQLPKQAGRVLEEMVVVADDDGQLMCVKDDWMSSWRTQVSKSGDGNRTGRSCTKPSLKSSQTASSVGSHSRLAQPSVVTRMLSSPETLLTMSLMKNNFAQAAQVIKLMKLNEKTREVAEVSFSESFDKTAQAVSALNVAAKERRTSSSSKKFSMAALKSAAAAGVATASLSNFVEELLASPHIPALPKPRSESSQVQDAVLMQLFHVDTALAILLDLACTSCNSWELCCNVFDIIKAKGKTGKEKQGKDSDGTALSSKGPTEKKSRSSSLGSGLKGCKGLFNQLDKLLQLGHADPEQWAATNWFESSNSAPGSAAGTPAGVTSPVIILPTSHVPPSSRHSLVQHFRRVAPPMTASGLKQYEGVVREIQQAFEHANQALLASSRLDRQESINIEEQHFAKSPTTSSPASISPSMSRSSSLNSTSSLSKEATPGKSEVPVLHTKMKQLIAAMEKFVPHGGLYLLLTGSSGRGDRCFMRNYLLSMYEHVKELAFVVAECESKARETLVLPKNYFSILQEGPVDILGRLMFIKRILPGKGTISGFYLVGVEKAGARCIYNSGSCVDQEAASTSDPELLVRTILSDIIAAMQETAVRFNDKGVFTETCGREFVKSEHFSKMISSVRELQHADLTLLDSREKRLCFFANLLNLMTIHYHLHNIRQLSEVEQLQSDSTRGDPSSWRLSGLQGDHLIDMVTQLGAFCYRVGQLGVLSLFDLKYVMLHHGQNLSGIWKSLLTSGSHKLAPEDPMSAYMPPAEPRLMFVVSDGCQSSPPITVLKPGTLSFQLETATQNYLLQAVKVDTEARKVMLPFLLTSLSLDPPAGKQSQCQTPYDNLLNFISINTASTQTEQLEQLIGTDGEDKGVKTSASFEVCLSPFVSDFAYIFTMQDLVTDLPPSERDAPPQSPKQIPGMPHLGALGPSVVGPAISGSVSWPQHLFMESSGNGLEQKMSLAEPASYQLTPVTLDYVRETSTLVATLLTLTCSDELDDIEAQFTDDHFQASSFPRNRTSSDISVVDIRSYRYHRLVDDFPILLRHLLAYIIPLAGADNPEISHSGEPILKFVTNNINEDVKLCLFSLHDSLQFLDMLQKMVSRLGRRRHWAALIPAIRSIPEVVMTKYPHLQLLHDFVLNCWARETSTLATKTRSFASSLSGALTVAGSRADATLHQLRKFYCADTQARVVLAVCDAFPVDYGLDLLKLCLTQSLDPGLRSAVEAKHHFLGVYSRISSSIKTLQIRLAMQASEATIPGSAGTPHSSSKEYQKLLTHYSDWRYTAKMSREDPREVLSVLIKTGDFAVARDWARLYELPCDMVLVCQTLLERLDDQRKVKFLTSYMLRHLTATLTSEELENLRLKRIGAKALLCIPQSMRSEYVHLLSSPHLILEQLLMNMKGELAGCVFADIRDDFGEIKDSKLKVAQEQFDALLTNYARRALEVTVVQAVDSRPSTVERSRAMSTGSGGSSRAEDEGRTTPIHRVATESVLVRMRNVDASGSHSVPRRSSLLTVQQPAIITTRTASSKFIMPVVPPTEDQWVPDSSTSLCMVCKLERFSMFNRRHHCRRCGRVVCAACSTKRSQVRDVSARTCDECYEQIFGPRESRAKDEQEVYSQRMKESLSGASPNPSSSGFSSTPSPFSTSEFGRPRTLSSAIHHDVHEWKLKPDEGYNSYVRDEFYYEQAPSVTLCMSILQHHSDSHTSGQLILTMCDDLSSFLQPVAPGVPNLEVDFSLIISIIRELLFRAKVIFLKSGDSSMIGQCDGYQTRVDLLKILLEANYPDLPTLQELTKMDTARRLRDKLVRDERLPLALEVCTKCGVDSAVVWVAWGRACLHIGDFAGARDKFAHILKAPSDKNQTGGSSRLLMEIIEQLEALPPTGATEIQMLLSEPASLKTLISSPMPGLQEETSVESAVYQECVYYLRTYGTYSEHLKFLLRNGYWNKALRFFIDKRCSTDVFVESLLLPALKAGDLTRLTEQLLMQDSSLELWMPHLTTSCRHLLKQRRFHILYNMQLFMKDFLRAAMTCITHFYQQGAQSYLDLAGRLQFLFIAQEHMQAYLDPQRWGAIRHPLVSPVTPTSPQVGSPRRQDGGGGAGGSHASAQLCMSREDVAKHLHTIALQIEVTQFLEQCLSNNMGEAAAMATQYVVEAHSQSIVPTLFGNQEQRKDLVKMECKLKPVAVLKKAVSEQLKMKRSKDMLQLLDMVDQRRILDDDEWDEVVSSALLELTEKQMEARDETEALIKMIRKEHNKINALIMSGKLRSAYLTAAKTNRAHDITRIMAAAERMGQAAVRNICKKWLEQQQKRDADNGHT</sequence>
<evidence type="ECO:0000256" key="4">
    <source>
        <dbReference type="ARBA" id="ARBA00022833"/>
    </source>
</evidence>
<dbReference type="SMART" id="SM00064">
    <property type="entry name" value="FYVE"/>
    <property type="match status" value="1"/>
</dbReference>
<dbReference type="PANTHER" id="PTHR46591:SF1">
    <property type="entry name" value="ZINC FINGER FYVE DOMAIN-CONTAINING PROTEIN 26"/>
    <property type="match status" value="1"/>
</dbReference>
<keyword evidence="4" id="KW-0862">Zinc</keyword>
<dbReference type="Pfam" id="PF25569">
    <property type="entry name" value="TPR_ZFYVE26"/>
    <property type="match status" value="1"/>
</dbReference>
<feature type="region of interest" description="Disordered" evidence="6">
    <location>
        <begin position="1938"/>
        <end position="1966"/>
    </location>
</feature>
<reference evidence="8 9" key="1">
    <citation type="journal article" date="2023" name="Sci. Data">
        <title>Genome assembly of the Korean intertidal mud-creeper Batillaria attramentaria.</title>
        <authorList>
            <person name="Patra A.K."/>
            <person name="Ho P.T."/>
            <person name="Jun S."/>
            <person name="Lee S.J."/>
            <person name="Kim Y."/>
            <person name="Won Y.J."/>
        </authorList>
    </citation>
    <scope>NUCLEOTIDE SEQUENCE [LARGE SCALE GENOMIC DNA]</scope>
    <source>
        <strain evidence="8">Wonlab-2016</strain>
    </source>
</reference>
<evidence type="ECO:0000256" key="1">
    <source>
        <dbReference type="ARBA" id="ARBA00022553"/>
    </source>
</evidence>
<feature type="region of interest" description="Disordered" evidence="6">
    <location>
        <begin position="406"/>
        <end position="444"/>
    </location>
</feature>
<dbReference type="Proteomes" id="UP001519460">
    <property type="component" value="Unassembled WGS sequence"/>
</dbReference>
<dbReference type="Pfam" id="PF01363">
    <property type="entry name" value="FYVE"/>
    <property type="match status" value="1"/>
</dbReference>
<evidence type="ECO:0000256" key="2">
    <source>
        <dbReference type="ARBA" id="ARBA00022723"/>
    </source>
</evidence>
<dbReference type="PROSITE" id="PS50178">
    <property type="entry name" value="ZF_FYVE"/>
    <property type="match status" value="1"/>
</dbReference>
<gene>
    <name evidence="8" type="ORF">BaRGS_00005969</name>
</gene>
<feature type="region of interest" description="Disordered" evidence="6">
    <location>
        <begin position="535"/>
        <end position="572"/>
    </location>
</feature>
<feature type="region of interest" description="Disordered" evidence="6">
    <location>
        <begin position="61"/>
        <end position="86"/>
    </location>
</feature>
<feature type="region of interest" description="Disordered" evidence="6">
    <location>
        <begin position="891"/>
        <end position="933"/>
    </location>
</feature>
<evidence type="ECO:0000313" key="8">
    <source>
        <dbReference type="EMBL" id="KAK7502719.1"/>
    </source>
</evidence>
<proteinExistence type="predicted"/>
<feature type="region of interest" description="Disordered" evidence="6">
    <location>
        <begin position="738"/>
        <end position="770"/>
    </location>
</feature>
<feature type="region of interest" description="Disordered" evidence="6">
    <location>
        <begin position="2562"/>
        <end position="2586"/>
    </location>
</feature>
<accession>A0ABD0LUM2</accession>
<dbReference type="InterPro" id="IPR013083">
    <property type="entry name" value="Znf_RING/FYVE/PHD"/>
</dbReference>
<evidence type="ECO:0000256" key="5">
    <source>
        <dbReference type="PROSITE-ProRule" id="PRU00091"/>
    </source>
</evidence>
<feature type="compositionally biased region" description="Basic and acidic residues" evidence="6">
    <location>
        <begin position="739"/>
        <end position="749"/>
    </location>
</feature>
<name>A0ABD0LUM2_9CAEN</name>
<evidence type="ECO:0000259" key="7">
    <source>
        <dbReference type="PROSITE" id="PS50178"/>
    </source>
</evidence>
<evidence type="ECO:0000313" key="9">
    <source>
        <dbReference type="Proteomes" id="UP001519460"/>
    </source>
</evidence>
<feature type="region of interest" description="Disordered" evidence="6">
    <location>
        <begin position="286"/>
        <end position="307"/>
    </location>
</feature>
<dbReference type="InterPro" id="IPR028730">
    <property type="entry name" value="ZFYVE26"/>
</dbReference>
<protein>
    <recommendedName>
        <fullName evidence="7">FYVE-type domain-containing protein</fullName>
    </recommendedName>
</protein>
<keyword evidence="1" id="KW-0597">Phosphoprotein</keyword>